<evidence type="ECO:0000313" key="1">
    <source>
        <dbReference type="EMBL" id="PAJ69194.1"/>
    </source>
</evidence>
<evidence type="ECO:0000313" key="2">
    <source>
        <dbReference type="Proteomes" id="UP000215771"/>
    </source>
</evidence>
<name>A0A269PCD5_9CORY</name>
<proteinExistence type="predicted"/>
<protein>
    <submittedName>
        <fullName evidence="1">Uncharacterized protein</fullName>
    </submittedName>
</protein>
<dbReference type="EMBL" id="NQMQ01000018">
    <property type="protein sequence ID" value="PAJ69194.1"/>
    <property type="molecule type" value="Genomic_DNA"/>
</dbReference>
<reference evidence="1 2" key="1">
    <citation type="submission" date="2017-08" db="EMBL/GenBank/DDBJ databases">
        <authorList>
            <person name="de Groot N.N."/>
        </authorList>
    </citation>
    <scope>NUCLEOTIDE SEQUENCE [LARGE SCALE GENOMIC DNA]</scope>
    <source>
        <strain evidence="1 2">NBT06-6</strain>
    </source>
</reference>
<gene>
    <name evidence="1" type="ORF">CIG21_08860</name>
</gene>
<dbReference type="RefSeq" id="WP_095278225.1">
    <property type="nucleotide sequence ID" value="NZ_CP047655.1"/>
</dbReference>
<sequence>MPPQLTVTDHDILAAHLDLFRRAGLTLAPGIEIADVEDGVCDDLEGFRVAPATTVLSLIDADAHPFFTSVTFSDGLDGPRIPTTHAQLPTYVHAICDPAGTDLRDVAVVPDPGSATAGTLRLQFGEWDVVDVSYDLANGGWEPDRVNGSRGLVPDLIAAALPTGGEAALFATADGDTAIIYLTPETGTDAGVAHGRPAPHTSPDAKKPVTAAAARAAERNTSIDNLLTVLAAESEAEA</sequence>
<comment type="caution">
    <text evidence="1">The sequence shown here is derived from an EMBL/GenBank/DDBJ whole genome shotgun (WGS) entry which is preliminary data.</text>
</comment>
<organism evidence="1 2">
    <name type="scientific">Corynebacterium hadale</name>
    <dbReference type="NCBI Taxonomy" id="2026255"/>
    <lineage>
        <taxon>Bacteria</taxon>
        <taxon>Bacillati</taxon>
        <taxon>Actinomycetota</taxon>
        <taxon>Actinomycetes</taxon>
        <taxon>Mycobacteriales</taxon>
        <taxon>Corynebacteriaceae</taxon>
        <taxon>Corynebacterium</taxon>
    </lineage>
</organism>
<dbReference type="Proteomes" id="UP000215771">
    <property type="component" value="Unassembled WGS sequence"/>
</dbReference>
<dbReference type="AlphaFoldDB" id="A0A269PCD5"/>
<accession>A0A269PCD5</accession>